<dbReference type="OrthoDB" id="2530523at2759"/>
<feature type="compositionally biased region" description="Low complexity" evidence="1">
    <location>
        <begin position="292"/>
        <end position="302"/>
    </location>
</feature>
<dbReference type="InParanoid" id="A0A136JDS2"/>
<dbReference type="EMBL" id="KQ964246">
    <property type="protein sequence ID" value="KXJ95248.1"/>
    <property type="molecule type" value="Genomic_DNA"/>
</dbReference>
<feature type="compositionally biased region" description="Polar residues" evidence="1">
    <location>
        <begin position="208"/>
        <end position="234"/>
    </location>
</feature>
<dbReference type="STRING" id="196109.A0A136JDS2"/>
<feature type="compositionally biased region" description="Gly residues" evidence="1">
    <location>
        <begin position="518"/>
        <end position="531"/>
    </location>
</feature>
<keyword evidence="3" id="KW-1185">Reference proteome</keyword>
<evidence type="ECO:0000313" key="2">
    <source>
        <dbReference type="EMBL" id="KXJ95248.1"/>
    </source>
</evidence>
<evidence type="ECO:0000313" key="3">
    <source>
        <dbReference type="Proteomes" id="UP000070501"/>
    </source>
</evidence>
<feature type="region of interest" description="Disordered" evidence="1">
    <location>
        <begin position="292"/>
        <end position="358"/>
    </location>
</feature>
<protein>
    <recommendedName>
        <fullName evidence="4">Glutamine repeat protein-1</fullName>
    </recommendedName>
</protein>
<organism evidence="2 3">
    <name type="scientific">Microdochium bolleyi</name>
    <dbReference type="NCBI Taxonomy" id="196109"/>
    <lineage>
        <taxon>Eukaryota</taxon>
        <taxon>Fungi</taxon>
        <taxon>Dikarya</taxon>
        <taxon>Ascomycota</taxon>
        <taxon>Pezizomycotina</taxon>
        <taxon>Sordariomycetes</taxon>
        <taxon>Xylariomycetidae</taxon>
        <taxon>Xylariales</taxon>
        <taxon>Microdochiaceae</taxon>
        <taxon>Microdochium</taxon>
    </lineage>
</organism>
<gene>
    <name evidence="2" type="ORF">Micbo1qcDRAFT_157095</name>
</gene>
<feature type="compositionally biased region" description="Low complexity" evidence="1">
    <location>
        <begin position="178"/>
        <end position="207"/>
    </location>
</feature>
<proteinExistence type="predicted"/>
<feature type="compositionally biased region" description="Low complexity" evidence="1">
    <location>
        <begin position="555"/>
        <end position="573"/>
    </location>
</feature>
<feature type="region of interest" description="Disordered" evidence="1">
    <location>
        <begin position="505"/>
        <end position="573"/>
    </location>
</feature>
<reference evidence="3" key="1">
    <citation type="submission" date="2016-02" db="EMBL/GenBank/DDBJ databases">
        <title>Draft genome sequence of Microdochium bolleyi, a fungal endophyte of beachgrass.</title>
        <authorList>
            <consortium name="DOE Joint Genome Institute"/>
            <person name="David A.S."/>
            <person name="May G."/>
            <person name="Haridas S."/>
            <person name="Lim J."/>
            <person name="Wang M."/>
            <person name="Labutti K."/>
            <person name="Lipzen A."/>
            <person name="Barry K."/>
            <person name="Grigoriev I.V."/>
        </authorList>
    </citation>
    <scope>NUCLEOTIDE SEQUENCE [LARGE SCALE GENOMIC DNA]</scope>
    <source>
        <strain evidence="3">J235TASD1</strain>
    </source>
</reference>
<name>A0A136JDS2_9PEZI</name>
<dbReference type="Proteomes" id="UP000070501">
    <property type="component" value="Unassembled WGS sequence"/>
</dbReference>
<sequence>MAMFADEYGAFDGGNPDGLGLALGLGGAGAAPPLMLAGDGDSDAQARQAPRSATQAQAQSLFLLPHQQPPHNLFAFDNHAQLPIMYNPQQFPMGPGQPGAGAAYSSGPNVMPGAGGPGAMMQNPSAHMAAPNGQMPNYQAAFNQNPYGPGNPNMAGAQMNMPAGYPMGAGMPMGGGFPMHQGMTPQQQQQMMARMQQQQQQQQQAQQSMNSGMSTPTPQRFQQPPSHGTPTPNGTPSQQSQFPTPQNGQGTPQGQMQNNLQMHGQQHLQQQQQQQQHLQQQQQQQQQHLQQQQQQQQFQQQQQPPPQQHHPGQQQQPNSATIQTPQTPTFPTSGSGTATNGVSSTATPLSPGPTSRDKERNGILLEINNELLLEALQIQHTQAILKKERLAEGSDGAGADKKSKEEEDLLAQDYIQCMRRLQANLAYLAALADKKSQGTPSSSPAFLKAPPLNTRAKLKPMPPPESTDGTINNQVSNNNTASDREETSRYLQDLYKKLQALFPGVDPNKEPVMPGPGNRPGAGGAGGGGPKQPGIQTPSQVSPVPGNRQPPLMPPQQQQQQMGFPGQQPQMMG</sequence>
<feature type="compositionally biased region" description="Polar residues" evidence="1">
    <location>
        <begin position="467"/>
        <end position="481"/>
    </location>
</feature>
<dbReference type="AlphaFoldDB" id="A0A136JDS2"/>
<feature type="region of interest" description="Disordered" evidence="1">
    <location>
        <begin position="435"/>
        <end position="488"/>
    </location>
</feature>
<feature type="region of interest" description="Disordered" evidence="1">
    <location>
        <begin position="176"/>
        <end position="274"/>
    </location>
</feature>
<feature type="region of interest" description="Disordered" evidence="1">
    <location>
        <begin position="36"/>
        <end position="55"/>
    </location>
</feature>
<evidence type="ECO:0000256" key="1">
    <source>
        <dbReference type="SAM" id="MobiDB-lite"/>
    </source>
</evidence>
<accession>A0A136JDS2</accession>
<feature type="compositionally biased region" description="Low complexity" evidence="1">
    <location>
        <begin position="235"/>
        <end position="274"/>
    </location>
</feature>
<feature type="compositionally biased region" description="Low complexity" evidence="1">
    <location>
        <begin position="309"/>
        <end position="339"/>
    </location>
</feature>
<evidence type="ECO:0008006" key="4">
    <source>
        <dbReference type="Google" id="ProtNLM"/>
    </source>
</evidence>